<dbReference type="Gene3D" id="2.60.200.20">
    <property type="match status" value="1"/>
</dbReference>
<dbReference type="RefSeq" id="WP_281487286.1">
    <property type="nucleotide sequence ID" value="NZ_JASATX010000001.1"/>
</dbReference>
<dbReference type="PROSITE" id="PS50006">
    <property type="entry name" value="FHA_DOMAIN"/>
    <property type="match status" value="1"/>
</dbReference>
<reference evidence="3 4" key="1">
    <citation type="submission" date="2023-04" db="EMBL/GenBank/DDBJ databases">
        <title>Klugiella caeni sp. nov. isolated from the sludge of biochemical tank.</title>
        <authorList>
            <person name="Geng K."/>
        </authorList>
    </citation>
    <scope>NUCLEOTIDE SEQUENCE [LARGE SCALE GENOMIC DNA]</scope>
    <source>
        <strain evidence="3 4">YN-L-19</strain>
    </source>
</reference>
<evidence type="ECO:0000313" key="3">
    <source>
        <dbReference type="EMBL" id="MDI2097493.1"/>
    </source>
</evidence>
<organism evidence="3 4">
    <name type="scientific">Ruicaihuangia caeni</name>
    <dbReference type="NCBI Taxonomy" id="3042517"/>
    <lineage>
        <taxon>Bacteria</taxon>
        <taxon>Bacillati</taxon>
        <taxon>Actinomycetota</taxon>
        <taxon>Actinomycetes</taxon>
        <taxon>Micrococcales</taxon>
        <taxon>Microbacteriaceae</taxon>
        <taxon>Ruicaihuangia</taxon>
    </lineage>
</organism>
<sequence length="274" mass="28292">MTTAGMVCERCGAELPSTAMFCGECGATVTAPARNRAAAAAALHCDACGQAMGPNDIFCAQCGHVASSVTEAWSMDAGAAGRARQPGQGDLSARAADGGRAAATAGSLPTIVEPGPTLPSAGVSSDTMPVAGDALERPVAAGPHGFAPPGDPVEHDATRVVRKASRLASFVLQFSTGEQFTVTGRGLIGRNPQPEPAEHVEHLVVIRDPARSVSKTHLEFGQEDGGFWVLDRFSGNGSVVRVPDAEPRRCEGGKRYAVPRGTRVDIGDQFFVIS</sequence>
<evidence type="ECO:0000313" key="4">
    <source>
        <dbReference type="Proteomes" id="UP001321506"/>
    </source>
</evidence>
<dbReference type="InterPro" id="IPR000253">
    <property type="entry name" value="FHA_dom"/>
</dbReference>
<dbReference type="EMBL" id="JASATX010000001">
    <property type="protein sequence ID" value="MDI2097493.1"/>
    <property type="molecule type" value="Genomic_DNA"/>
</dbReference>
<evidence type="ECO:0000259" key="2">
    <source>
        <dbReference type="PROSITE" id="PS50006"/>
    </source>
</evidence>
<dbReference type="Pfam" id="PF12773">
    <property type="entry name" value="DZR"/>
    <property type="match status" value="1"/>
</dbReference>
<dbReference type="AlphaFoldDB" id="A0AAW6T5R0"/>
<feature type="domain" description="FHA" evidence="2">
    <location>
        <begin position="186"/>
        <end position="240"/>
    </location>
</feature>
<protein>
    <submittedName>
        <fullName evidence="3">Zinc ribbon domain-containing protein</fullName>
    </submittedName>
</protein>
<dbReference type="InterPro" id="IPR008984">
    <property type="entry name" value="SMAD_FHA_dom_sf"/>
</dbReference>
<gene>
    <name evidence="3" type="ORF">QF206_00735</name>
</gene>
<proteinExistence type="predicted"/>
<dbReference type="SUPFAM" id="SSF49879">
    <property type="entry name" value="SMAD/FHA domain"/>
    <property type="match status" value="1"/>
</dbReference>
<dbReference type="Proteomes" id="UP001321506">
    <property type="component" value="Unassembled WGS sequence"/>
</dbReference>
<keyword evidence="4" id="KW-1185">Reference proteome</keyword>
<dbReference type="InterPro" id="IPR025874">
    <property type="entry name" value="DZR"/>
</dbReference>
<evidence type="ECO:0000256" key="1">
    <source>
        <dbReference type="ARBA" id="ARBA00022553"/>
    </source>
</evidence>
<accession>A0AAW6T5R0</accession>
<keyword evidence="1" id="KW-0597">Phosphoprotein</keyword>
<name>A0AAW6T5R0_9MICO</name>
<comment type="caution">
    <text evidence="3">The sequence shown here is derived from an EMBL/GenBank/DDBJ whole genome shotgun (WGS) entry which is preliminary data.</text>
</comment>